<name>A0A0B6ZVF5_9EUPU</name>
<dbReference type="AlphaFoldDB" id="A0A0B6ZVF5"/>
<accession>A0A0B6ZVF5</accession>
<organism evidence="1">
    <name type="scientific">Arion vulgaris</name>
    <dbReference type="NCBI Taxonomy" id="1028688"/>
    <lineage>
        <taxon>Eukaryota</taxon>
        <taxon>Metazoa</taxon>
        <taxon>Spiralia</taxon>
        <taxon>Lophotrochozoa</taxon>
        <taxon>Mollusca</taxon>
        <taxon>Gastropoda</taxon>
        <taxon>Heterobranchia</taxon>
        <taxon>Euthyneura</taxon>
        <taxon>Panpulmonata</taxon>
        <taxon>Eupulmonata</taxon>
        <taxon>Stylommatophora</taxon>
        <taxon>Helicina</taxon>
        <taxon>Arionoidea</taxon>
        <taxon>Arionidae</taxon>
        <taxon>Arion</taxon>
    </lineage>
</organism>
<proteinExistence type="predicted"/>
<sequence length="55" mass="6399">MTQQSYKDLFRQTLGFLVKVVIFECKFLSKLLSCQLEVGYRLKTLILDDVVNKAN</sequence>
<protein>
    <submittedName>
        <fullName evidence="1">Uncharacterized protein</fullName>
    </submittedName>
</protein>
<reference evidence="1" key="1">
    <citation type="submission" date="2014-12" db="EMBL/GenBank/DDBJ databases">
        <title>Insight into the proteome of Arion vulgaris.</title>
        <authorList>
            <person name="Aradska J."/>
            <person name="Bulat T."/>
            <person name="Smidak R."/>
            <person name="Sarate P."/>
            <person name="Gangsoo J."/>
            <person name="Sialana F."/>
            <person name="Bilban M."/>
            <person name="Lubec G."/>
        </authorList>
    </citation>
    <scope>NUCLEOTIDE SEQUENCE</scope>
    <source>
        <tissue evidence="1">Skin</tissue>
    </source>
</reference>
<gene>
    <name evidence="1" type="primary">ORF79886</name>
</gene>
<evidence type="ECO:0000313" key="1">
    <source>
        <dbReference type="EMBL" id="CEK71801.1"/>
    </source>
</evidence>
<dbReference type="EMBL" id="HACG01024936">
    <property type="protein sequence ID" value="CEK71801.1"/>
    <property type="molecule type" value="Transcribed_RNA"/>
</dbReference>